<dbReference type="SUPFAM" id="SSF52540">
    <property type="entry name" value="P-loop containing nucleoside triphosphate hydrolases"/>
    <property type="match status" value="1"/>
</dbReference>
<organism evidence="2 3">
    <name type="scientific">Emericella nidulans (strain FGSC A4 / ATCC 38163 / CBS 112.46 / NRRL 194 / M139)</name>
    <name type="common">Aspergillus nidulans</name>
    <dbReference type="NCBI Taxonomy" id="227321"/>
    <lineage>
        <taxon>Eukaryota</taxon>
        <taxon>Fungi</taxon>
        <taxon>Dikarya</taxon>
        <taxon>Ascomycota</taxon>
        <taxon>Pezizomycotina</taxon>
        <taxon>Eurotiomycetes</taxon>
        <taxon>Eurotiomycetidae</taxon>
        <taxon>Eurotiales</taxon>
        <taxon>Aspergillaceae</taxon>
        <taxon>Aspergillus</taxon>
        <taxon>Aspergillus subgen. Nidulantes</taxon>
    </lineage>
</organism>
<dbReference type="InterPro" id="IPR027417">
    <property type="entry name" value="P-loop_NTPase"/>
</dbReference>
<reference evidence="3" key="2">
    <citation type="journal article" date="2009" name="Fungal Genet. Biol.">
        <title>The 2008 update of the Aspergillus nidulans genome annotation: a community effort.</title>
        <authorList>
            <person name="Wortman J.R."/>
            <person name="Gilsenan J.M."/>
            <person name="Joardar V."/>
            <person name="Deegan J."/>
            <person name="Clutterbuck J."/>
            <person name="Andersen M.R."/>
            <person name="Archer D."/>
            <person name="Bencina M."/>
            <person name="Braus G."/>
            <person name="Coutinho P."/>
            <person name="von Dohren H."/>
            <person name="Doonan J."/>
            <person name="Driessen A.J."/>
            <person name="Durek P."/>
            <person name="Espeso E."/>
            <person name="Fekete E."/>
            <person name="Flipphi M."/>
            <person name="Estrada C.G."/>
            <person name="Geysens S."/>
            <person name="Goldman G."/>
            <person name="de Groot P.W."/>
            <person name="Hansen K."/>
            <person name="Harris S.D."/>
            <person name="Heinekamp T."/>
            <person name="Helmstaedt K."/>
            <person name="Henrissat B."/>
            <person name="Hofmann G."/>
            <person name="Homan T."/>
            <person name="Horio T."/>
            <person name="Horiuchi H."/>
            <person name="James S."/>
            <person name="Jones M."/>
            <person name="Karaffa L."/>
            <person name="Karanyi Z."/>
            <person name="Kato M."/>
            <person name="Keller N."/>
            <person name="Kelly D.E."/>
            <person name="Kiel J.A."/>
            <person name="Kim J.M."/>
            <person name="van der Klei I.J."/>
            <person name="Klis F.M."/>
            <person name="Kovalchuk A."/>
            <person name="Krasevec N."/>
            <person name="Kubicek C.P."/>
            <person name="Liu B."/>
            <person name="Maccabe A."/>
            <person name="Meyer V."/>
            <person name="Mirabito P."/>
            <person name="Miskei M."/>
            <person name="Mos M."/>
            <person name="Mullins J."/>
            <person name="Nelson D.R."/>
            <person name="Nielsen J."/>
            <person name="Oakley B.R."/>
            <person name="Osmani S.A."/>
            <person name="Pakula T."/>
            <person name="Paszewski A."/>
            <person name="Paulsen I."/>
            <person name="Pilsyk S."/>
            <person name="Pocsi I."/>
            <person name="Punt P.J."/>
            <person name="Ram A.F."/>
            <person name="Ren Q."/>
            <person name="Robellet X."/>
            <person name="Robson G."/>
            <person name="Seiboth B."/>
            <person name="van Solingen P."/>
            <person name="Specht T."/>
            <person name="Sun J."/>
            <person name="Taheri-Talesh N."/>
            <person name="Takeshita N."/>
            <person name="Ussery D."/>
            <person name="vanKuyk P.A."/>
            <person name="Visser H."/>
            <person name="van de Vondervoort P.J."/>
            <person name="de Vries R.P."/>
            <person name="Walton J."/>
            <person name="Xiang X."/>
            <person name="Xiong Y."/>
            <person name="Zeng A.P."/>
            <person name="Brandt B.W."/>
            <person name="Cornell M.J."/>
            <person name="van den Hondel C.A."/>
            <person name="Visser J."/>
            <person name="Oliver S.G."/>
            <person name="Turner G."/>
        </authorList>
    </citation>
    <scope>GENOME REANNOTATION</scope>
    <source>
        <strain evidence="3">FGSC A4 / ATCC 38163 / CBS 112.46 / NRRL 194 / M139</strain>
    </source>
</reference>
<accession>C8VHW6</accession>
<reference evidence="3" key="1">
    <citation type="journal article" date="2005" name="Nature">
        <title>Sequencing of Aspergillus nidulans and comparative analysis with A. fumigatus and A. oryzae.</title>
        <authorList>
            <person name="Galagan J.E."/>
            <person name="Calvo S.E."/>
            <person name="Cuomo C."/>
            <person name="Ma L.J."/>
            <person name="Wortman J.R."/>
            <person name="Batzoglou S."/>
            <person name="Lee S.I."/>
            <person name="Basturkmen M."/>
            <person name="Spevak C.C."/>
            <person name="Clutterbuck J."/>
            <person name="Kapitonov V."/>
            <person name="Jurka J."/>
            <person name="Scazzocchio C."/>
            <person name="Farman M."/>
            <person name="Butler J."/>
            <person name="Purcell S."/>
            <person name="Harris S."/>
            <person name="Braus G.H."/>
            <person name="Draht O."/>
            <person name="Busch S."/>
            <person name="D'Enfert C."/>
            <person name="Bouchier C."/>
            <person name="Goldman G.H."/>
            <person name="Bell-Pedersen D."/>
            <person name="Griffiths-Jones S."/>
            <person name="Doonan J.H."/>
            <person name="Yu J."/>
            <person name="Vienken K."/>
            <person name="Pain A."/>
            <person name="Freitag M."/>
            <person name="Selker E.U."/>
            <person name="Archer D.B."/>
            <person name="Penalva M.A."/>
            <person name="Oakley B.R."/>
            <person name="Momany M."/>
            <person name="Tanaka T."/>
            <person name="Kumagai T."/>
            <person name="Asai K."/>
            <person name="Machida M."/>
            <person name="Nierman W.C."/>
            <person name="Denning D.W."/>
            <person name="Caddick M."/>
            <person name="Hynes M."/>
            <person name="Paoletti M."/>
            <person name="Fischer R."/>
            <person name="Miller B."/>
            <person name="Dyer P."/>
            <person name="Sachs M.S."/>
            <person name="Osmani S.A."/>
            <person name="Birren B.W."/>
        </authorList>
    </citation>
    <scope>NUCLEOTIDE SEQUENCE [LARGE SCALE GENOMIC DNA]</scope>
    <source>
        <strain evidence="3">FGSC A4 / ATCC 38163 / CBS 112.46 / NRRL 194 / M139</strain>
    </source>
</reference>
<evidence type="ECO:0000256" key="1">
    <source>
        <dbReference type="SAM" id="MobiDB-lite"/>
    </source>
</evidence>
<evidence type="ECO:0000313" key="3">
    <source>
        <dbReference type="Proteomes" id="UP000000560"/>
    </source>
</evidence>
<dbReference type="RefSeq" id="XP_660931.1">
    <property type="nucleotide sequence ID" value="XM_655839.1"/>
</dbReference>
<gene>
    <name evidence="2" type="ORF">ANIA_03327</name>
</gene>
<proteinExistence type="predicted"/>
<sequence length="353" mass="39369">MSALKNNEGFEKRQSAGIEGPNGYPVPNSVSLLNPYICLKQSELRRIQRSRLSAGRPTPLLLWREAQRFALARVLMQRANNLIFDEATSVQDADTEAHEPLLQINSTSLINFHQRKLPREYTNLCNLCPRSFLFAIVANVGPGGTTRTLVIAYHQGNDDISGEQTFVSRDDYFVSDTLALIETFRTPQSQTQSQFQGAGEPHVNQRPSVPDTPQPRFLVPEGYSWGKQTEPQLVLPWRACAEFPFTATCLILELLCDYSDGEDYGASVRPKLKRNNHRTRPGDVQLQSLATYGIAAFLISYMDDAEYHAYDCDPVEDPPPERSRMLCAPAEASCAVVYSAVVGGVLELSPLEE</sequence>
<accession>Q5B803</accession>
<evidence type="ECO:0000313" key="2">
    <source>
        <dbReference type="EMBL" id="CBF82938.1"/>
    </source>
</evidence>
<dbReference type="AlphaFoldDB" id="Q5B803"/>
<feature type="region of interest" description="Disordered" evidence="1">
    <location>
        <begin position="1"/>
        <end position="24"/>
    </location>
</feature>
<dbReference type="OrthoDB" id="3515175at2759"/>
<keyword evidence="3" id="KW-1185">Reference proteome</keyword>
<dbReference type="Proteomes" id="UP000000560">
    <property type="component" value="Chromosome VI"/>
</dbReference>
<protein>
    <submittedName>
        <fullName evidence="2">Uncharacterized protein</fullName>
    </submittedName>
</protein>
<dbReference type="KEGG" id="ani:ANIA_03327"/>
<dbReference type="Gene3D" id="3.40.50.300">
    <property type="entry name" value="P-loop containing nucleotide triphosphate hydrolases"/>
    <property type="match status" value="1"/>
</dbReference>
<feature type="region of interest" description="Disordered" evidence="1">
    <location>
        <begin position="189"/>
        <end position="214"/>
    </location>
</feature>
<dbReference type="InParanoid" id="Q5B803"/>
<name>Q5B803_EMENI</name>
<dbReference type="EMBL" id="BN001306">
    <property type="protein sequence ID" value="CBF82938.1"/>
    <property type="molecule type" value="Genomic_DNA"/>
</dbReference>
<dbReference type="HOGENOM" id="CLU_785328_0_0_1"/>
<dbReference type="GeneID" id="2874218"/>
<dbReference type="STRING" id="227321.Q5B803"/>
<dbReference type="VEuPathDB" id="FungiDB:AN3327"/>